<organism evidence="4 5">
    <name type="scientific">Prolixibacter bellariivorans</name>
    <dbReference type="NCBI Taxonomy" id="314319"/>
    <lineage>
        <taxon>Bacteria</taxon>
        <taxon>Pseudomonadati</taxon>
        <taxon>Bacteroidota</taxon>
        <taxon>Bacteroidia</taxon>
        <taxon>Marinilabiliales</taxon>
        <taxon>Prolixibacteraceae</taxon>
        <taxon>Prolixibacter</taxon>
    </lineage>
</organism>
<accession>A0A5M4B114</accession>
<protein>
    <submittedName>
        <fullName evidence="4">Galactoside O-acetyltransferase</fullName>
    </submittedName>
</protein>
<dbReference type="Gene3D" id="2.160.10.10">
    <property type="entry name" value="Hexapeptide repeat proteins"/>
    <property type="match status" value="1"/>
</dbReference>
<evidence type="ECO:0000256" key="1">
    <source>
        <dbReference type="ARBA" id="ARBA00007274"/>
    </source>
</evidence>
<dbReference type="AlphaFoldDB" id="A0A5M4B114"/>
<sequence>MFAILSRQIKEPNDKNMTTSFYTEKELTQIGFKEVGKNVLISRYAQFYGASDMIIGNNVRIDDFCILSGKIKLGSYIHISAYNALYGKFGIEMEDYTGLSPRCTLFSATDDFSGEYLIGPTIDSKYTNVTGGKIIIKKYSQLGSNCVVLPEVTIEEGVAVGAMSLINKNLSGWGIYKGIPAKLHSKRSNKLLNLLINEY</sequence>
<keyword evidence="5" id="KW-1185">Reference proteome</keyword>
<comment type="caution">
    <text evidence="4">The sequence shown here is derived from an EMBL/GenBank/DDBJ whole genome shotgun (WGS) entry which is preliminary data.</text>
</comment>
<name>A0A5M4B114_9BACT</name>
<dbReference type="Proteomes" id="UP000391834">
    <property type="component" value="Unassembled WGS sequence"/>
</dbReference>
<gene>
    <name evidence="4" type="ORF">PbJCM13498_26270</name>
</gene>
<proteinExistence type="inferred from homology"/>
<dbReference type="GO" id="GO:0016746">
    <property type="term" value="F:acyltransferase activity"/>
    <property type="evidence" value="ECO:0007669"/>
    <property type="project" value="UniProtKB-KW"/>
</dbReference>
<evidence type="ECO:0000313" key="5">
    <source>
        <dbReference type="Proteomes" id="UP000391834"/>
    </source>
</evidence>
<dbReference type="InterPro" id="IPR050179">
    <property type="entry name" value="Trans_hexapeptide_repeat"/>
</dbReference>
<dbReference type="PANTHER" id="PTHR43300">
    <property type="entry name" value="ACETYLTRANSFERASE"/>
    <property type="match status" value="1"/>
</dbReference>
<dbReference type="InterPro" id="IPR011004">
    <property type="entry name" value="Trimer_LpxA-like_sf"/>
</dbReference>
<reference evidence="4 5" key="1">
    <citation type="submission" date="2019-10" db="EMBL/GenBank/DDBJ databases">
        <title>Prolixibacter strains distinguished by the presence of nitrate reductase genes were adept at nitrate-dependent anaerobic corrosion of metallic iron and carbon steel.</title>
        <authorList>
            <person name="Iino T."/>
            <person name="Shono N."/>
            <person name="Ito K."/>
            <person name="Nakamura R."/>
            <person name="Sueoka K."/>
            <person name="Harayama S."/>
            <person name="Ohkuma M."/>
        </authorList>
    </citation>
    <scope>NUCLEOTIDE SEQUENCE [LARGE SCALE GENOMIC DNA]</scope>
    <source>
        <strain evidence="4 5">JCM 13498</strain>
    </source>
</reference>
<evidence type="ECO:0000256" key="2">
    <source>
        <dbReference type="ARBA" id="ARBA00022679"/>
    </source>
</evidence>
<keyword evidence="2 4" id="KW-0808">Transferase</keyword>
<dbReference type="PANTHER" id="PTHR43300:SF12">
    <property type="entry name" value="CHLORAMPHENICOL ACETYLTRANSFERASE"/>
    <property type="match status" value="1"/>
</dbReference>
<evidence type="ECO:0000313" key="4">
    <source>
        <dbReference type="EMBL" id="GET33764.1"/>
    </source>
</evidence>
<dbReference type="CDD" id="cd04647">
    <property type="entry name" value="LbH_MAT_like"/>
    <property type="match status" value="1"/>
</dbReference>
<keyword evidence="3" id="KW-0012">Acyltransferase</keyword>
<dbReference type="SUPFAM" id="SSF51161">
    <property type="entry name" value="Trimeric LpxA-like enzymes"/>
    <property type="match status" value="1"/>
</dbReference>
<evidence type="ECO:0000256" key="3">
    <source>
        <dbReference type="ARBA" id="ARBA00023315"/>
    </source>
</evidence>
<dbReference type="EMBL" id="BLAX01000001">
    <property type="protein sequence ID" value="GET33764.1"/>
    <property type="molecule type" value="Genomic_DNA"/>
</dbReference>
<comment type="similarity">
    <text evidence="1">Belongs to the transferase hexapeptide repeat family.</text>
</comment>